<dbReference type="PANTHER" id="PTHR48100:SF1">
    <property type="entry name" value="HISTIDINE PHOSPHATASE FAMILY PROTEIN-RELATED"/>
    <property type="match status" value="1"/>
</dbReference>
<name>A0A6P8HXL8_ACTTE</name>
<dbReference type="GO" id="GO:0005737">
    <property type="term" value="C:cytoplasm"/>
    <property type="evidence" value="ECO:0007669"/>
    <property type="project" value="TreeGrafter"/>
</dbReference>
<dbReference type="InterPro" id="IPR013078">
    <property type="entry name" value="His_Pase_superF_clade-1"/>
</dbReference>
<dbReference type="Pfam" id="PF00300">
    <property type="entry name" value="His_Phos_1"/>
    <property type="match status" value="1"/>
</dbReference>
<dbReference type="KEGG" id="aten:116296245"/>
<dbReference type="GeneID" id="116296245"/>
<dbReference type="AlphaFoldDB" id="A0A6P8HXL8"/>
<dbReference type="InterPro" id="IPR050275">
    <property type="entry name" value="PGM_Phosphatase"/>
</dbReference>
<accession>A0A6P8HXL8</accession>
<proteinExistence type="predicted"/>
<dbReference type="Gene3D" id="3.40.50.1240">
    <property type="entry name" value="Phosphoglycerate mutase-like"/>
    <property type="match status" value="1"/>
</dbReference>
<evidence type="ECO:0000313" key="1">
    <source>
        <dbReference type="Proteomes" id="UP000515163"/>
    </source>
</evidence>
<evidence type="ECO:0000313" key="2">
    <source>
        <dbReference type="RefSeq" id="XP_031560101.1"/>
    </source>
</evidence>
<dbReference type="CDD" id="cd07067">
    <property type="entry name" value="HP_PGM_like"/>
    <property type="match status" value="1"/>
</dbReference>
<dbReference type="InterPro" id="IPR029033">
    <property type="entry name" value="His_PPase_superfam"/>
</dbReference>
<dbReference type="SUPFAM" id="SSF53254">
    <property type="entry name" value="Phosphoglycerate mutase-like"/>
    <property type="match status" value="1"/>
</dbReference>
<dbReference type="InParanoid" id="A0A6P8HXL8"/>
<protein>
    <submittedName>
        <fullName evidence="2">Uncharacterized protein LOC116296245</fullName>
    </submittedName>
</protein>
<organism evidence="1 2">
    <name type="scientific">Actinia tenebrosa</name>
    <name type="common">Australian red waratah sea anemone</name>
    <dbReference type="NCBI Taxonomy" id="6105"/>
    <lineage>
        <taxon>Eukaryota</taxon>
        <taxon>Metazoa</taxon>
        <taxon>Cnidaria</taxon>
        <taxon>Anthozoa</taxon>
        <taxon>Hexacorallia</taxon>
        <taxon>Actiniaria</taxon>
        <taxon>Actiniidae</taxon>
        <taxon>Actinia</taxon>
    </lineage>
</organism>
<dbReference type="RefSeq" id="XP_031560101.1">
    <property type="nucleotide sequence ID" value="XM_031704241.1"/>
</dbReference>
<dbReference type="SMART" id="SM00855">
    <property type="entry name" value="PGAM"/>
    <property type="match status" value="1"/>
</dbReference>
<dbReference type="GO" id="GO:0016791">
    <property type="term" value="F:phosphatase activity"/>
    <property type="evidence" value="ECO:0007669"/>
    <property type="project" value="TreeGrafter"/>
</dbReference>
<sequence>MSSNRRQVHFIRHAQSMFNKAHCAYSHGQAVDIKSPTLVDAGLSEEGKQQAINAKTKIKQLDIDLAITSPYARAISTCHLAHGFHNVLVTPLCGERFESVCDIGTPKEKLMKRFSELDFGSIKDNIWWFNPGRFEDQESVIKWYRSPQVDVENDTILKIRAKEFYDFLLARTEKNVAVFSHSHFLRKFLHWHFGRENSFIANAEVISFSLP</sequence>
<gene>
    <name evidence="2" type="primary">LOC116296245</name>
</gene>
<dbReference type="OrthoDB" id="496981at2759"/>
<keyword evidence="1" id="KW-1185">Reference proteome</keyword>
<reference evidence="2" key="1">
    <citation type="submission" date="2025-08" db="UniProtKB">
        <authorList>
            <consortium name="RefSeq"/>
        </authorList>
    </citation>
    <scope>IDENTIFICATION</scope>
    <source>
        <tissue evidence="2">Tentacle</tissue>
    </source>
</reference>
<dbReference type="Proteomes" id="UP000515163">
    <property type="component" value="Unplaced"/>
</dbReference>
<dbReference type="PANTHER" id="PTHR48100">
    <property type="entry name" value="BROAD-SPECIFICITY PHOSPHATASE YOR283W-RELATED"/>
    <property type="match status" value="1"/>
</dbReference>